<protein>
    <submittedName>
        <fullName evidence="2">Putative membrane protein</fullName>
    </submittedName>
</protein>
<proteinExistence type="predicted"/>
<feature type="transmembrane region" description="Helical" evidence="1">
    <location>
        <begin position="18"/>
        <end position="37"/>
    </location>
</feature>
<accession>A0A127QPJ9</accession>
<gene>
    <name evidence="2" type="ORF">CAter282_4333</name>
</gene>
<dbReference type="Proteomes" id="UP000071778">
    <property type="component" value="Chromosome"/>
</dbReference>
<name>A0A127QPJ9_9BURK</name>
<feature type="transmembrane region" description="Helical" evidence="1">
    <location>
        <begin position="49"/>
        <end position="68"/>
    </location>
</feature>
<organism evidence="2 3">
    <name type="scientific">Collimonas arenae</name>
    <dbReference type="NCBI Taxonomy" id="279058"/>
    <lineage>
        <taxon>Bacteria</taxon>
        <taxon>Pseudomonadati</taxon>
        <taxon>Pseudomonadota</taxon>
        <taxon>Betaproteobacteria</taxon>
        <taxon>Burkholderiales</taxon>
        <taxon>Oxalobacteraceae</taxon>
        <taxon>Collimonas</taxon>
    </lineage>
</organism>
<keyword evidence="1" id="KW-1133">Transmembrane helix</keyword>
<sequence>MQSSQHLFDANPYKASRHIFYCLIFLFHFLVLTLLFFCDRRCGAGTVPAIIVASTVTMVYRVFFISGAETGLGRNFPITLLMR</sequence>
<evidence type="ECO:0000313" key="2">
    <source>
        <dbReference type="EMBL" id="AMP11993.1"/>
    </source>
</evidence>
<reference evidence="2 3" key="1">
    <citation type="submission" date="2015-11" db="EMBL/GenBank/DDBJ databases">
        <title>Exploring the genomic traits of fungus-feeding bacterial genus Collimonas.</title>
        <authorList>
            <person name="Song C."/>
            <person name="Schmidt R."/>
            <person name="de Jager V."/>
            <person name="Krzyzanowska D."/>
            <person name="Jongedijk E."/>
            <person name="Cankar K."/>
            <person name="Beekwilder J."/>
            <person name="van Veen A."/>
            <person name="de Boer W."/>
            <person name="van Veen J.A."/>
            <person name="Garbeva P."/>
        </authorList>
    </citation>
    <scope>NUCLEOTIDE SEQUENCE [LARGE SCALE GENOMIC DNA]</scope>
    <source>
        <strain evidence="2 3">Ter282</strain>
    </source>
</reference>
<evidence type="ECO:0000256" key="1">
    <source>
        <dbReference type="SAM" id="Phobius"/>
    </source>
</evidence>
<dbReference type="AlphaFoldDB" id="A0A127QPJ9"/>
<keyword evidence="1" id="KW-0812">Transmembrane</keyword>
<dbReference type="EMBL" id="CP013235">
    <property type="protein sequence ID" value="AMP11993.1"/>
    <property type="molecule type" value="Genomic_DNA"/>
</dbReference>
<keyword evidence="1" id="KW-0472">Membrane</keyword>
<keyword evidence="3" id="KW-1185">Reference proteome</keyword>
<evidence type="ECO:0000313" key="3">
    <source>
        <dbReference type="Proteomes" id="UP000071778"/>
    </source>
</evidence>